<accession>A0A1M7UZW3</accession>
<dbReference type="InterPro" id="IPR016181">
    <property type="entry name" value="Acyl_CoA_acyltransferase"/>
</dbReference>
<evidence type="ECO:0000313" key="3">
    <source>
        <dbReference type="Proteomes" id="UP000184010"/>
    </source>
</evidence>
<keyword evidence="3" id="KW-1185">Reference proteome</keyword>
<dbReference type="GO" id="GO:0005840">
    <property type="term" value="C:ribosome"/>
    <property type="evidence" value="ECO:0007669"/>
    <property type="project" value="UniProtKB-KW"/>
</dbReference>
<name>A0A1M7UZW3_9FIRM</name>
<dbReference type="STRING" id="1121395.SAMN02745215_05341"/>
<dbReference type="Pfam" id="PF13673">
    <property type="entry name" value="Acetyltransf_10"/>
    <property type="match status" value="1"/>
</dbReference>
<keyword evidence="2" id="KW-0687">Ribonucleoprotein</keyword>
<dbReference type="RefSeq" id="WP_072775366.1">
    <property type="nucleotide sequence ID" value="NZ_FRDN01000026.1"/>
</dbReference>
<evidence type="ECO:0000313" key="2">
    <source>
        <dbReference type="EMBL" id="SHN88450.1"/>
    </source>
</evidence>
<reference evidence="3" key="1">
    <citation type="submission" date="2016-12" db="EMBL/GenBank/DDBJ databases">
        <authorList>
            <person name="Varghese N."/>
            <person name="Submissions S."/>
        </authorList>
    </citation>
    <scope>NUCLEOTIDE SEQUENCE [LARGE SCALE GENOMIC DNA]</scope>
    <source>
        <strain evidence="3">DSM 11544</strain>
    </source>
</reference>
<dbReference type="GO" id="GO:0016747">
    <property type="term" value="F:acyltransferase activity, transferring groups other than amino-acyl groups"/>
    <property type="evidence" value="ECO:0007669"/>
    <property type="project" value="InterPro"/>
</dbReference>
<sequence>MLNIRRATACDWQLLSDIAYKSEAYWGYDSDYMEKFKSMYQVTEEFISHNETYVIEDHCNVFGFYGLLVNDKESSLEYFFIEPQSIGKGYGKLLWNHLVDSTCKSLGIHELVIVTSPQAKDFYIKLGANSLGEVESLLKKGRMIPQLSYKIHNYLRAGQPC</sequence>
<feature type="domain" description="N-acetyltransferase" evidence="1">
    <location>
        <begin position="2"/>
        <end position="154"/>
    </location>
</feature>
<keyword evidence="2" id="KW-0689">Ribosomal protein</keyword>
<protein>
    <submittedName>
        <fullName evidence="2">Ribosomal protein S18 acetylase RimI</fullName>
    </submittedName>
</protein>
<dbReference type="PROSITE" id="PS51186">
    <property type="entry name" value="GNAT"/>
    <property type="match status" value="1"/>
</dbReference>
<dbReference type="CDD" id="cd04301">
    <property type="entry name" value="NAT_SF"/>
    <property type="match status" value="1"/>
</dbReference>
<dbReference type="Proteomes" id="UP000184010">
    <property type="component" value="Unassembled WGS sequence"/>
</dbReference>
<evidence type="ECO:0000259" key="1">
    <source>
        <dbReference type="PROSITE" id="PS51186"/>
    </source>
</evidence>
<dbReference type="Gene3D" id="3.40.630.30">
    <property type="match status" value="1"/>
</dbReference>
<gene>
    <name evidence="2" type="ORF">SAMN02745215_05341</name>
</gene>
<dbReference type="SUPFAM" id="SSF55729">
    <property type="entry name" value="Acyl-CoA N-acyltransferases (Nat)"/>
    <property type="match status" value="1"/>
</dbReference>
<dbReference type="EMBL" id="FRDN01000026">
    <property type="protein sequence ID" value="SHN88450.1"/>
    <property type="molecule type" value="Genomic_DNA"/>
</dbReference>
<dbReference type="InterPro" id="IPR000182">
    <property type="entry name" value="GNAT_dom"/>
</dbReference>
<organism evidence="2 3">
    <name type="scientific">Desulfitobacterium chlororespirans DSM 11544</name>
    <dbReference type="NCBI Taxonomy" id="1121395"/>
    <lineage>
        <taxon>Bacteria</taxon>
        <taxon>Bacillati</taxon>
        <taxon>Bacillota</taxon>
        <taxon>Clostridia</taxon>
        <taxon>Eubacteriales</taxon>
        <taxon>Desulfitobacteriaceae</taxon>
        <taxon>Desulfitobacterium</taxon>
    </lineage>
</organism>
<dbReference type="AlphaFoldDB" id="A0A1M7UZW3"/>
<proteinExistence type="predicted"/>